<evidence type="ECO:0000313" key="1">
    <source>
        <dbReference type="EMBL" id="GES03451.1"/>
    </source>
</evidence>
<keyword evidence="2" id="KW-1185">Reference proteome</keyword>
<comment type="caution">
    <text evidence="1">The sequence shown here is derived from an EMBL/GenBank/DDBJ whole genome shotgun (WGS) entry which is preliminary data.</text>
</comment>
<dbReference type="Proteomes" id="UP000334990">
    <property type="component" value="Unassembled WGS sequence"/>
</dbReference>
<dbReference type="AlphaFoldDB" id="A0A5M3W8M5"/>
<protein>
    <submittedName>
        <fullName evidence="1">Uncharacterized protein</fullName>
    </submittedName>
</protein>
<sequence>MAQDKAAEMLRNLVSFLRARSWNDSRRILDEHPELLYSAASDMLAIMIQDPQTTAMVYPGLSQAKRDPLLREHLGLLRRCREVGVGRAFAELEGR</sequence>
<organism evidence="1 2">
    <name type="scientific">Acrocarpospora corrugata</name>
    <dbReference type="NCBI Taxonomy" id="35763"/>
    <lineage>
        <taxon>Bacteria</taxon>
        <taxon>Bacillati</taxon>
        <taxon>Actinomycetota</taxon>
        <taxon>Actinomycetes</taxon>
        <taxon>Streptosporangiales</taxon>
        <taxon>Streptosporangiaceae</taxon>
        <taxon>Acrocarpospora</taxon>
    </lineage>
</organism>
<dbReference type="EMBL" id="BLAD01000069">
    <property type="protein sequence ID" value="GES03451.1"/>
    <property type="molecule type" value="Genomic_DNA"/>
</dbReference>
<evidence type="ECO:0000313" key="2">
    <source>
        <dbReference type="Proteomes" id="UP000334990"/>
    </source>
</evidence>
<name>A0A5M3W8M5_9ACTN</name>
<reference evidence="1 2" key="1">
    <citation type="submission" date="2019-10" db="EMBL/GenBank/DDBJ databases">
        <title>Whole genome shotgun sequence of Acrocarpospora corrugata NBRC 13972.</title>
        <authorList>
            <person name="Ichikawa N."/>
            <person name="Kimura A."/>
            <person name="Kitahashi Y."/>
            <person name="Komaki H."/>
            <person name="Oguchi A."/>
        </authorList>
    </citation>
    <scope>NUCLEOTIDE SEQUENCE [LARGE SCALE GENOMIC DNA]</scope>
    <source>
        <strain evidence="1 2">NBRC 13972</strain>
    </source>
</reference>
<proteinExistence type="predicted"/>
<accession>A0A5M3W8M5</accession>
<gene>
    <name evidence="1" type="ORF">Acor_55170</name>
</gene>